<dbReference type="Proteomes" id="UP000324209">
    <property type="component" value="Chromosome"/>
</dbReference>
<proteinExistence type="inferred from homology"/>
<dbReference type="HAMAP" id="MF_00500">
    <property type="entry name" value="Ribosomal_bS20"/>
    <property type="match status" value="1"/>
</dbReference>
<reference evidence="9 10" key="1">
    <citation type="submission" date="2019-02" db="EMBL/GenBank/DDBJ databases">
        <title>Complete Genome Sequence and Methylome Analysis of free living Spirochaetas.</title>
        <authorList>
            <person name="Fomenkov A."/>
            <person name="Dubinina G."/>
            <person name="Leshcheva N."/>
            <person name="Mikheeva N."/>
            <person name="Grabovich M."/>
            <person name="Vincze T."/>
            <person name="Roberts R.J."/>
        </authorList>
    </citation>
    <scope>NUCLEOTIDE SEQUENCE [LARGE SCALE GENOMIC DNA]</scope>
    <source>
        <strain evidence="9 10">K2</strain>
    </source>
</reference>
<evidence type="ECO:0000256" key="5">
    <source>
        <dbReference type="ARBA" id="ARBA00022980"/>
    </source>
</evidence>
<evidence type="ECO:0000256" key="7">
    <source>
        <dbReference type="ARBA" id="ARBA00035136"/>
    </source>
</evidence>
<dbReference type="EMBL" id="CP036150">
    <property type="protein sequence ID" value="QEN06664.1"/>
    <property type="molecule type" value="Genomic_DNA"/>
</dbReference>
<evidence type="ECO:0000256" key="2">
    <source>
        <dbReference type="ARBA" id="ARBA00007634"/>
    </source>
</evidence>
<dbReference type="AlphaFoldDB" id="A0A5C1QJA9"/>
<evidence type="ECO:0000256" key="3">
    <source>
        <dbReference type="ARBA" id="ARBA00022730"/>
    </source>
</evidence>
<dbReference type="Pfam" id="PF01649">
    <property type="entry name" value="Ribosomal_S20p"/>
    <property type="match status" value="1"/>
</dbReference>
<gene>
    <name evidence="8" type="primary">rpsT</name>
    <name evidence="9" type="ORF">EXM22_01155</name>
</gene>
<comment type="function">
    <text evidence="1 8">Binds directly to 16S ribosomal RNA.</text>
</comment>
<comment type="similarity">
    <text evidence="2 8">Belongs to the bacterial ribosomal protein bS20 family.</text>
</comment>
<dbReference type="GO" id="GO:0005829">
    <property type="term" value="C:cytosol"/>
    <property type="evidence" value="ECO:0007669"/>
    <property type="project" value="TreeGrafter"/>
</dbReference>
<dbReference type="GO" id="GO:0003735">
    <property type="term" value="F:structural constituent of ribosome"/>
    <property type="evidence" value="ECO:0007669"/>
    <property type="project" value="InterPro"/>
</dbReference>
<dbReference type="PANTHER" id="PTHR33398:SF1">
    <property type="entry name" value="SMALL RIBOSOMAL SUBUNIT PROTEIN BS20C"/>
    <property type="match status" value="1"/>
</dbReference>
<dbReference type="GO" id="GO:0006412">
    <property type="term" value="P:translation"/>
    <property type="evidence" value="ECO:0007669"/>
    <property type="project" value="UniProtKB-UniRule"/>
</dbReference>
<dbReference type="NCBIfam" id="TIGR00029">
    <property type="entry name" value="S20"/>
    <property type="match status" value="1"/>
</dbReference>
<name>A0A5C1QJA9_9SPIO</name>
<dbReference type="GO" id="GO:0015935">
    <property type="term" value="C:small ribosomal subunit"/>
    <property type="evidence" value="ECO:0007669"/>
    <property type="project" value="TreeGrafter"/>
</dbReference>
<dbReference type="GO" id="GO:0070181">
    <property type="term" value="F:small ribosomal subunit rRNA binding"/>
    <property type="evidence" value="ECO:0007669"/>
    <property type="project" value="TreeGrafter"/>
</dbReference>
<keyword evidence="10" id="KW-1185">Reference proteome</keyword>
<dbReference type="PANTHER" id="PTHR33398">
    <property type="entry name" value="30S RIBOSOMAL PROTEIN S20"/>
    <property type="match status" value="1"/>
</dbReference>
<evidence type="ECO:0000256" key="8">
    <source>
        <dbReference type="HAMAP-Rule" id="MF_00500"/>
    </source>
</evidence>
<organism evidence="9 10">
    <name type="scientific">Oceanispirochaeta crateris</name>
    <dbReference type="NCBI Taxonomy" id="2518645"/>
    <lineage>
        <taxon>Bacteria</taxon>
        <taxon>Pseudomonadati</taxon>
        <taxon>Spirochaetota</taxon>
        <taxon>Spirochaetia</taxon>
        <taxon>Spirochaetales</taxon>
        <taxon>Spirochaetaceae</taxon>
        <taxon>Oceanispirochaeta</taxon>
    </lineage>
</organism>
<keyword evidence="4 8" id="KW-0694">RNA-binding</keyword>
<evidence type="ECO:0000313" key="10">
    <source>
        <dbReference type="Proteomes" id="UP000324209"/>
    </source>
</evidence>
<evidence type="ECO:0000256" key="1">
    <source>
        <dbReference type="ARBA" id="ARBA00003134"/>
    </source>
</evidence>
<dbReference type="OrthoDB" id="9808392at2"/>
<evidence type="ECO:0000256" key="4">
    <source>
        <dbReference type="ARBA" id="ARBA00022884"/>
    </source>
</evidence>
<keyword evidence="6 8" id="KW-0687">Ribonucleoprotein</keyword>
<accession>A0A5C1QJA9</accession>
<dbReference type="KEGG" id="ock:EXM22_01155"/>
<sequence length="87" mass="9683">MPNSLNAAKRHRQNLKARAHNRTIRSTVRTSIRTFEAAVTAKDKPKAEAAYAQFVKLIDTAAGKGLYHKNMAARKKSRLHKILAAMA</sequence>
<protein>
    <recommendedName>
        <fullName evidence="7 8">Small ribosomal subunit protein bS20</fullName>
    </recommendedName>
</protein>
<dbReference type="SUPFAM" id="SSF46992">
    <property type="entry name" value="Ribosomal protein S20"/>
    <property type="match status" value="1"/>
</dbReference>
<dbReference type="InterPro" id="IPR036510">
    <property type="entry name" value="Ribosomal_bS20_sf"/>
</dbReference>
<keyword evidence="5 8" id="KW-0689">Ribosomal protein</keyword>
<dbReference type="RefSeq" id="WP_149484747.1">
    <property type="nucleotide sequence ID" value="NZ_CP036150.1"/>
</dbReference>
<dbReference type="Gene3D" id="1.20.58.110">
    <property type="entry name" value="Ribosomal protein S20"/>
    <property type="match status" value="1"/>
</dbReference>
<dbReference type="FunFam" id="1.20.58.110:FF:000001">
    <property type="entry name" value="30S ribosomal protein S20"/>
    <property type="match status" value="1"/>
</dbReference>
<evidence type="ECO:0000313" key="9">
    <source>
        <dbReference type="EMBL" id="QEN06664.1"/>
    </source>
</evidence>
<evidence type="ECO:0000256" key="6">
    <source>
        <dbReference type="ARBA" id="ARBA00023274"/>
    </source>
</evidence>
<keyword evidence="3 8" id="KW-0699">rRNA-binding</keyword>
<dbReference type="InterPro" id="IPR002583">
    <property type="entry name" value="Ribosomal_bS20"/>
</dbReference>